<keyword evidence="1" id="KW-1133">Transmembrane helix</keyword>
<feature type="transmembrane region" description="Helical" evidence="1">
    <location>
        <begin position="20"/>
        <end position="40"/>
    </location>
</feature>
<evidence type="ECO:0000313" key="3">
    <source>
        <dbReference type="Proteomes" id="UP000279446"/>
    </source>
</evidence>
<dbReference type="RefSeq" id="WP_127195129.1">
    <property type="nucleotide sequence ID" value="NZ_RZNY01000052.1"/>
</dbReference>
<sequence>MVIDRIKNRFKKVLNQRGDINAIGVLFVIFIIVIFIFGSIDIEGYMSTHKKLSQAADETIEIMKAEGGFDTSTREFFLDYCRKKGLDVSSITIEATPKLVQRGSDLEIRASTTYILKAFKPLGLGELIWPVHIKVEGLSRTYFREG</sequence>
<gene>
    <name evidence="2" type="ORF">EJP82_26810</name>
</gene>
<dbReference type="AlphaFoldDB" id="A0A433XVV3"/>
<evidence type="ECO:0000313" key="2">
    <source>
        <dbReference type="EMBL" id="RUT38686.1"/>
    </source>
</evidence>
<dbReference type="Pfam" id="PF14208">
    <property type="entry name" value="DUF4320"/>
    <property type="match status" value="1"/>
</dbReference>
<reference evidence="2 3" key="1">
    <citation type="submission" date="2018-12" db="EMBL/GenBank/DDBJ databases">
        <authorList>
            <person name="Sun L."/>
            <person name="Chen Z."/>
        </authorList>
    </citation>
    <scope>NUCLEOTIDE SEQUENCE [LARGE SCALE GENOMIC DNA]</scope>
    <source>
        <strain evidence="2 3">DSM 15890</strain>
    </source>
</reference>
<dbReference type="InterPro" id="IPR025469">
    <property type="entry name" value="DUF4320"/>
</dbReference>
<protein>
    <submittedName>
        <fullName evidence="2">DUF4320 family protein</fullName>
    </submittedName>
</protein>
<keyword evidence="3" id="KW-1185">Reference proteome</keyword>
<keyword evidence="1" id="KW-0812">Transmembrane</keyword>
<comment type="caution">
    <text evidence="2">The sequence shown here is derived from an EMBL/GenBank/DDBJ whole genome shotgun (WGS) entry which is preliminary data.</text>
</comment>
<dbReference type="OrthoDB" id="2600720at2"/>
<keyword evidence="1" id="KW-0472">Membrane</keyword>
<evidence type="ECO:0000256" key="1">
    <source>
        <dbReference type="SAM" id="Phobius"/>
    </source>
</evidence>
<name>A0A433XVV3_9BACL</name>
<dbReference type="EMBL" id="RZNY01000052">
    <property type="protein sequence ID" value="RUT38686.1"/>
    <property type="molecule type" value="Genomic_DNA"/>
</dbReference>
<dbReference type="Proteomes" id="UP000279446">
    <property type="component" value="Unassembled WGS sequence"/>
</dbReference>
<accession>A0A433XVV3</accession>
<organism evidence="2 3">
    <name type="scientific">Paenibacillus anaericanus</name>
    <dbReference type="NCBI Taxonomy" id="170367"/>
    <lineage>
        <taxon>Bacteria</taxon>
        <taxon>Bacillati</taxon>
        <taxon>Bacillota</taxon>
        <taxon>Bacilli</taxon>
        <taxon>Bacillales</taxon>
        <taxon>Paenibacillaceae</taxon>
        <taxon>Paenibacillus</taxon>
    </lineage>
</organism>
<proteinExistence type="predicted"/>